<dbReference type="Proteomes" id="UP000046393">
    <property type="component" value="Unplaced"/>
</dbReference>
<evidence type="ECO:0000313" key="2">
    <source>
        <dbReference type="WBParaSite" id="SMUV_0000456401-mRNA-1"/>
    </source>
</evidence>
<dbReference type="AlphaFoldDB" id="A0A0N5AJC8"/>
<organism evidence="1 2">
    <name type="scientific">Syphacia muris</name>
    <dbReference type="NCBI Taxonomy" id="451379"/>
    <lineage>
        <taxon>Eukaryota</taxon>
        <taxon>Metazoa</taxon>
        <taxon>Ecdysozoa</taxon>
        <taxon>Nematoda</taxon>
        <taxon>Chromadorea</taxon>
        <taxon>Rhabditida</taxon>
        <taxon>Spirurina</taxon>
        <taxon>Oxyuridomorpha</taxon>
        <taxon>Oxyuroidea</taxon>
        <taxon>Oxyuridae</taxon>
        <taxon>Syphacia</taxon>
    </lineage>
</organism>
<sequence length="676" mass="77642">MWRVLPSTSSSRQWIVTNGLLLLSKRRNMHIRCAQDDGKEYPKMQIHSPGNISAVEWAEHQEHCNSDSLRNSNDSVNKLIPDSLKLGDDFGSLNSKSYDVSTQSLSPFLESPTTSSSDDFSDYLSQSSVDLSDDGYDSADLINTFTEAVSDWSSSSSYYWISALEKCPLPSFVDKNSSFKFRKHRLMGKRIGLRQQYLLLKWDLARQRVCFNQLAKEQSGHIKPLAAVISDNFDHLVQNFENTEPCEDSSFHSTSVDQKHMQELSFNVTCLNSVVRRDRFDPLDVRAEVASISELFRLTKEKDINGLRALLNEYRWPKIELLRPVISELLKTFIELAADVKEVKQLIWDFAATDNRAYIADSVTLLFLERIVRESGIQSAEAYARHHRDLFLVRPPMERSKRELNSIYYQLFATALETADVNEAQNFVDLLIELGYLEDNSIFLELCLNKQLNRFGYQTAFLLWASNVKNRRNSTGIHLLIRNILTTMNLKEQAKQLDELFKVALETDHPYMALGELIVELLIADRDLEAEALLKKENLVHIERISDLVSKCLFAEKNARHRKKKSGEVVCEQVELIHNISSIFISKWSQKKRRKNLLPKHKAKRFTLNAAQLNELAFCIQDVWTDIADVGNDTSALERMFVWCIKNGLQVQSGVIKKCVRIFERNGIKCPLEQQS</sequence>
<dbReference type="WBParaSite" id="SMUV_0000456401-mRNA-1">
    <property type="protein sequence ID" value="SMUV_0000456401-mRNA-1"/>
    <property type="gene ID" value="SMUV_0000456401"/>
</dbReference>
<accession>A0A0N5AJC8</accession>
<reference evidence="2" key="1">
    <citation type="submission" date="2017-02" db="UniProtKB">
        <authorList>
            <consortium name="WormBaseParasite"/>
        </authorList>
    </citation>
    <scope>IDENTIFICATION</scope>
</reference>
<protein>
    <submittedName>
        <fullName evidence="2">Pentatricopeptide repeat-containing protein</fullName>
    </submittedName>
</protein>
<proteinExistence type="predicted"/>
<dbReference type="STRING" id="451379.A0A0N5AJC8"/>
<keyword evidence="1" id="KW-1185">Reference proteome</keyword>
<evidence type="ECO:0000313" key="1">
    <source>
        <dbReference type="Proteomes" id="UP000046393"/>
    </source>
</evidence>
<name>A0A0N5AJC8_9BILA</name>